<dbReference type="EMBL" id="JX208003">
    <property type="protein sequence ID" value="AFM86317.1"/>
    <property type="molecule type" value="mRNA"/>
</dbReference>
<comment type="similarity">
    <text evidence="1">Belongs to the cornifelin family.</text>
</comment>
<protein>
    <submittedName>
        <fullName evidence="2">Placenta-specific 8</fullName>
    </submittedName>
</protein>
<dbReference type="AlphaFoldDB" id="K4GHY6"/>
<dbReference type="Pfam" id="PF04749">
    <property type="entry name" value="PLAC8"/>
    <property type="match status" value="1"/>
</dbReference>
<evidence type="ECO:0000313" key="2">
    <source>
        <dbReference type="EMBL" id="AFM86317.1"/>
    </source>
</evidence>
<name>K4GHY6_CALMI</name>
<accession>K4GHY6</accession>
<organism evidence="2">
    <name type="scientific">Callorhinchus milii</name>
    <name type="common">Ghost shark</name>
    <dbReference type="NCBI Taxonomy" id="7868"/>
    <lineage>
        <taxon>Eukaryota</taxon>
        <taxon>Metazoa</taxon>
        <taxon>Chordata</taxon>
        <taxon>Craniata</taxon>
        <taxon>Vertebrata</taxon>
        <taxon>Chondrichthyes</taxon>
        <taxon>Holocephali</taxon>
        <taxon>Chimaeriformes</taxon>
        <taxon>Callorhinchidae</taxon>
        <taxon>Callorhinchus</taxon>
    </lineage>
</organism>
<dbReference type="PANTHER" id="PTHR15907">
    <property type="entry name" value="DUF614 FAMILY PROTEIN-RELATED"/>
    <property type="match status" value="1"/>
</dbReference>
<proteinExistence type="evidence at transcript level"/>
<dbReference type="NCBIfam" id="TIGR01571">
    <property type="entry name" value="A_thal_Cys_rich"/>
    <property type="match status" value="1"/>
</dbReference>
<sequence>MNQYPPGQVVVIQQPGFTSNALTEWNTSMMSCCDDVGICLCGLFCTVCLGCQVAGAMGECCCCGTSVAMRTLIRTKYNIQGSICNDFCTHMFCLPCSICQMKREINHQQRRGH</sequence>
<reference evidence="2" key="1">
    <citation type="journal article" date="2012" name="PLoS ONE">
        <title>Sequencing and Analysis of Full-Length cDNAs, 5'-ESTs and 3'-ESTs from a Cartilaginous Fish, the Elephant Shark (Callorhinchus milii).</title>
        <authorList>
            <person name="Tan Y.Y."/>
            <person name="Kodzius R."/>
            <person name="Tay B.H."/>
            <person name="Tay A."/>
            <person name="Brenner S."/>
            <person name="Venkatesh B."/>
        </authorList>
    </citation>
    <scope>NUCLEOTIDE SEQUENCE</scope>
    <source>
        <tissue evidence="2">Intestine</tissue>
    </source>
</reference>
<evidence type="ECO:0000256" key="1">
    <source>
        <dbReference type="ARBA" id="ARBA00009024"/>
    </source>
</evidence>
<dbReference type="InterPro" id="IPR006461">
    <property type="entry name" value="PLAC_motif_containing"/>
</dbReference>